<dbReference type="KEGG" id="msp:Mspyr1_23580"/>
<proteinExistence type="predicted"/>
<sequence length="127" mass="13410">MQRRDSGSAGAGGPAASGGGMVHTMTLTADGAVTGRGFRVEDITTGLHASGFGQVGDGRAFSFYVERQELVVEIYRPRLRGPVPQAEDVVATANRRLTDIDINDERSVIAAVRDLVADAQPVARTAR</sequence>
<dbReference type="EMBL" id="CP002385">
    <property type="protein sequence ID" value="ADT99001.1"/>
    <property type="molecule type" value="Genomic_DNA"/>
</dbReference>
<gene>
    <name evidence="2" type="ordered locus">Mspyr1_23580</name>
</gene>
<organism evidence="2 3">
    <name type="scientific">Mycolicibacterium gilvum (strain DSM 45189 / LMG 24558 / Spyr1)</name>
    <name type="common">Mycobacterium gilvum</name>
    <dbReference type="NCBI Taxonomy" id="278137"/>
    <lineage>
        <taxon>Bacteria</taxon>
        <taxon>Bacillati</taxon>
        <taxon>Actinomycetota</taxon>
        <taxon>Actinomycetes</taxon>
        <taxon>Mycobacteriales</taxon>
        <taxon>Mycobacteriaceae</taxon>
        <taxon>Mycolicibacterium</taxon>
    </lineage>
</organism>
<dbReference type="AlphaFoldDB" id="E6TH61"/>
<evidence type="ECO:0000313" key="3">
    <source>
        <dbReference type="Proteomes" id="UP000008916"/>
    </source>
</evidence>
<reference evidence="2 3" key="1">
    <citation type="journal article" date="2011" name="Stand. Genomic Sci.">
        <title>Complete genome sequence of Mycobacterium sp. strain (Spyr1) and reclassification to Mycobacterium gilvum Spyr1.</title>
        <authorList>
            <person name="Kallimanis A."/>
            <person name="Karabika E."/>
            <person name="Mavromatis K."/>
            <person name="Lapidus A."/>
            <person name="Labutti K.M."/>
            <person name="Liolios K."/>
            <person name="Ivanova N."/>
            <person name="Goodwin L."/>
            <person name="Woyke T."/>
            <person name="Velentzas A.D."/>
            <person name="Perisynakis A."/>
            <person name="Ouzounis C.C."/>
            <person name="Kyrpides N.C."/>
            <person name="Koukkou A.I."/>
            <person name="Drainas C."/>
        </authorList>
    </citation>
    <scope>NUCLEOTIDE SEQUENCE [LARGE SCALE GENOMIC DNA]</scope>
    <source>
        <strain evidence="3">DSM 45189 / LMG 24558 / Spyr1</strain>
    </source>
</reference>
<evidence type="ECO:0000313" key="2">
    <source>
        <dbReference type="EMBL" id="ADT99001.1"/>
    </source>
</evidence>
<evidence type="ECO:0000256" key="1">
    <source>
        <dbReference type="SAM" id="MobiDB-lite"/>
    </source>
</evidence>
<feature type="compositionally biased region" description="Gly residues" evidence="1">
    <location>
        <begin position="9"/>
        <end position="20"/>
    </location>
</feature>
<name>E6TH61_MYCSR</name>
<feature type="region of interest" description="Disordered" evidence="1">
    <location>
        <begin position="1"/>
        <end position="20"/>
    </location>
</feature>
<protein>
    <submittedName>
        <fullName evidence="2">Uncharacterized protein</fullName>
    </submittedName>
</protein>
<dbReference type="Proteomes" id="UP000008916">
    <property type="component" value="Chromosome"/>
</dbReference>
<keyword evidence="3" id="KW-1185">Reference proteome</keyword>
<accession>E6TH61</accession>
<dbReference type="HOGENOM" id="CLU_154535_0_0_11"/>